<evidence type="ECO:0000256" key="6">
    <source>
        <dbReference type="ARBA" id="ARBA00022676"/>
    </source>
</evidence>
<comment type="pathway">
    <text evidence="4">Glycan metabolism; heparan sulfate biosynthesis.</text>
</comment>
<dbReference type="InterPro" id="IPR002659">
    <property type="entry name" value="Glyco_trans_31"/>
</dbReference>
<keyword evidence="13" id="KW-0325">Glycoprotein</keyword>
<dbReference type="GO" id="GO:0006493">
    <property type="term" value="P:protein O-linked glycosylation"/>
    <property type="evidence" value="ECO:0007669"/>
    <property type="project" value="TreeGrafter"/>
</dbReference>
<keyword evidence="9 15" id="KW-0735">Signal-anchor</keyword>
<keyword evidence="12 15" id="KW-0472">Membrane</keyword>
<proteinExistence type="inferred from homology"/>
<keyword evidence="8 15" id="KW-0812">Transmembrane</keyword>
<dbReference type="AlphaFoldDB" id="A0A232F6A2"/>
<evidence type="ECO:0000256" key="13">
    <source>
        <dbReference type="ARBA" id="ARBA00023180"/>
    </source>
</evidence>
<dbReference type="FunFam" id="3.90.550.50:FF:000018">
    <property type="entry name" value="Hexosyltransferase"/>
    <property type="match status" value="1"/>
</dbReference>
<dbReference type="OrthoDB" id="1158011at2759"/>
<evidence type="ECO:0000256" key="9">
    <source>
        <dbReference type="ARBA" id="ARBA00022968"/>
    </source>
</evidence>
<evidence type="ECO:0000256" key="3">
    <source>
        <dbReference type="ARBA" id="ARBA00004840"/>
    </source>
</evidence>
<keyword evidence="17" id="KW-1185">Reference proteome</keyword>
<comment type="cofactor">
    <cofactor evidence="1">
        <name>Mn(2+)</name>
        <dbReference type="ChEBI" id="CHEBI:29035"/>
    </cofactor>
</comment>
<dbReference type="Gene3D" id="3.90.550.50">
    <property type="match status" value="1"/>
</dbReference>
<keyword evidence="10 15" id="KW-1133">Transmembrane helix</keyword>
<evidence type="ECO:0000256" key="5">
    <source>
        <dbReference type="ARBA" id="ARBA00008661"/>
    </source>
</evidence>
<evidence type="ECO:0000256" key="15">
    <source>
        <dbReference type="RuleBase" id="RU363063"/>
    </source>
</evidence>
<comment type="caution">
    <text evidence="16">The sequence shown here is derived from an EMBL/GenBank/DDBJ whole genome shotgun (WGS) entry which is preliminary data.</text>
</comment>
<dbReference type="STRING" id="543379.A0A232F6A2"/>
<keyword evidence="11 15" id="KW-0333">Golgi apparatus</keyword>
<evidence type="ECO:0000256" key="14">
    <source>
        <dbReference type="ARBA" id="ARBA00023211"/>
    </source>
</evidence>
<evidence type="ECO:0000313" key="16">
    <source>
        <dbReference type="EMBL" id="OXU26361.1"/>
    </source>
</evidence>
<organism evidence="16 17">
    <name type="scientific">Trichomalopsis sarcophagae</name>
    <dbReference type="NCBI Taxonomy" id="543379"/>
    <lineage>
        <taxon>Eukaryota</taxon>
        <taxon>Metazoa</taxon>
        <taxon>Ecdysozoa</taxon>
        <taxon>Arthropoda</taxon>
        <taxon>Hexapoda</taxon>
        <taxon>Insecta</taxon>
        <taxon>Pterygota</taxon>
        <taxon>Neoptera</taxon>
        <taxon>Endopterygota</taxon>
        <taxon>Hymenoptera</taxon>
        <taxon>Apocrita</taxon>
        <taxon>Proctotrupomorpha</taxon>
        <taxon>Chalcidoidea</taxon>
        <taxon>Pteromalidae</taxon>
        <taxon>Pteromalinae</taxon>
        <taxon>Trichomalopsis</taxon>
    </lineage>
</organism>
<dbReference type="EC" id="2.4.1.-" evidence="15"/>
<keyword evidence="14" id="KW-0464">Manganese</keyword>
<evidence type="ECO:0000256" key="10">
    <source>
        <dbReference type="ARBA" id="ARBA00022989"/>
    </source>
</evidence>
<dbReference type="Proteomes" id="UP000215335">
    <property type="component" value="Unassembled WGS sequence"/>
</dbReference>
<sequence length="315" mass="37008">MPKVKLSLIYILGIFLFTIFGVHHFSTLQCSDKNKKLVNKQKFRLLILVLSAPENTERRDTIRKTWLSLRQDEVKSFFAIGTLNFRPEQLQTVESENQKHNDILLLPKLLDSYGTVTKKVLQSFVHMYENYDFDFVLKCDDDSFAVVDQILKELNRWQNKGLRKELYWGYFNGRARVKRSGPWKETDWFLCDYYLPYALGGGYILSYNLVKFIAENEDILKLQNSEDVSVGLWVAPVANIERKHDPRFDTEYRSRGCSNQYLVTHKQSSQDMKKMYEFYTRTGNLCAQEVSTYLGYQYNWTVAPSQCCDRRPGIP</sequence>
<dbReference type="EMBL" id="NNAY01000815">
    <property type="protein sequence ID" value="OXU26361.1"/>
    <property type="molecule type" value="Genomic_DNA"/>
</dbReference>
<evidence type="ECO:0000256" key="8">
    <source>
        <dbReference type="ARBA" id="ARBA00022692"/>
    </source>
</evidence>
<evidence type="ECO:0000256" key="2">
    <source>
        <dbReference type="ARBA" id="ARBA00004323"/>
    </source>
</evidence>
<comment type="pathway">
    <text evidence="3">Glycan metabolism; chondroitin sulfate biosynthesis.</text>
</comment>
<dbReference type="GO" id="GO:0000139">
    <property type="term" value="C:Golgi membrane"/>
    <property type="evidence" value="ECO:0007669"/>
    <property type="project" value="UniProtKB-SubCell"/>
</dbReference>
<keyword evidence="7" id="KW-0808">Transferase</keyword>
<evidence type="ECO:0000256" key="4">
    <source>
        <dbReference type="ARBA" id="ARBA00005093"/>
    </source>
</evidence>
<comment type="similarity">
    <text evidence="5 15">Belongs to the glycosyltransferase 31 family.</text>
</comment>
<feature type="transmembrane region" description="Helical" evidence="15">
    <location>
        <begin position="7"/>
        <end position="26"/>
    </location>
</feature>
<evidence type="ECO:0000256" key="7">
    <source>
        <dbReference type="ARBA" id="ARBA00022679"/>
    </source>
</evidence>
<dbReference type="GO" id="GO:0006024">
    <property type="term" value="P:glycosaminoglycan biosynthetic process"/>
    <property type="evidence" value="ECO:0007669"/>
    <property type="project" value="UniProtKB-ARBA"/>
</dbReference>
<reference evidence="16 17" key="1">
    <citation type="journal article" date="2017" name="Curr. Biol.">
        <title>The Evolution of Venom by Co-option of Single-Copy Genes.</title>
        <authorList>
            <person name="Martinson E.O."/>
            <person name="Mrinalini"/>
            <person name="Kelkar Y.D."/>
            <person name="Chang C.H."/>
            <person name="Werren J.H."/>
        </authorList>
    </citation>
    <scope>NUCLEOTIDE SEQUENCE [LARGE SCALE GENOMIC DNA]</scope>
    <source>
        <strain evidence="16 17">Alberta</strain>
        <tissue evidence="16">Whole body</tissue>
    </source>
</reference>
<evidence type="ECO:0000256" key="11">
    <source>
        <dbReference type="ARBA" id="ARBA00023034"/>
    </source>
</evidence>
<dbReference type="Pfam" id="PF01762">
    <property type="entry name" value="Galactosyl_T"/>
    <property type="match status" value="1"/>
</dbReference>
<dbReference type="PANTHER" id="PTHR11214:SF3">
    <property type="entry name" value="BETA-1,3-GALACTOSYLTRANSFERASE 6"/>
    <property type="match status" value="1"/>
</dbReference>
<evidence type="ECO:0000256" key="12">
    <source>
        <dbReference type="ARBA" id="ARBA00023136"/>
    </source>
</evidence>
<evidence type="ECO:0000256" key="1">
    <source>
        <dbReference type="ARBA" id="ARBA00001936"/>
    </source>
</evidence>
<accession>A0A232F6A2</accession>
<keyword evidence="6 15" id="KW-0328">Glycosyltransferase</keyword>
<name>A0A232F6A2_9HYME</name>
<dbReference type="PANTHER" id="PTHR11214">
    <property type="entry name" value="BETA-1,3-N-ACETYLGLUCOSAMINYLTRANSFERASE"/>
    <property type="match status" value="1"/>
</dbReference>
<evidence type="ECO:0000313" key="17">
    <source>
        <dbReference type="Proteomes" id="UP000215335"/>
    </source>
</evidence>
<comment type="subcellular location">
    <subcellularLocation>
        <location evidence="2 15">Golgi apparatus membrane</location>
        <topology evidence="2 15">Single-pass type II membrane protein</topology>
    </subcellularLocation>
</comment>
<dbReference type="GO" id="GO:0047220">
    <property type="term" value="F:galactosylxylosylprotein 3-beta-galactosyltransferase activity"/>
    <property type="evidence" value="ECO:0007669"/>
    <property type="project" value="TreeGrafter"/>
</dbReference>
<protein>
    <recommendedName>
        <fullName evidence="15">Hexosyltransferase</fullName>
        <ecNumber evidence="15">2.4.1.-</ecNumber>
    </recommendedName>
</protein>
<gene>
    <name evidence="16" type="ORF">TSAR_002450</name>
</gene>